<dbReference type="EMBL" id="JBJDQH010000004">
    <property type="protein sequence ID" value="MFK4265954.1"/>
    <property type="molecule type" value="Genomic_DNA"/>
</dbReference>
<sequence length="315" mass="33918">MDDTLLEQLDADIVRLATAYVSKPVSEIFREISTLRRAVFDLLRGRQHPNQSAHLYLAAGRLSGLATHVALDLGQYAAATTHSRAVWRCAESAGHNGLRAWVRSIQSLIAYWQQDYRQAADLARAGLPYACGGTIAARLLSLEARATAALGDSVSALRAVEAAKDARGAQTPGIELPGVFTFPEAKQWAYAGTALLAIGSSHLRRAIEASSHAIALYESAPQEDRSSGDLQAARLDLATAYLANGDIDGLREKLTTVLAAEPARRTASISKRLLAVSARLSEPVYARSPMVLDLRENVREVCSRPALTNPPEPTK</sequence>
<evidence type="ECO:0000313" key="1">
    <source>
        <dbReference type="EMBL" id="MFK4265954.1"/>
    </source>
</evidence>
<accession>A0ABW8LJ66</accession>
<comment type="caution">
    <text evidence="1">The sequence shown here is derived from an EMBL/GenBank/DDBJ whole genome shotgun (WGS) entry which is preliminary data.</text>
</comment>
<proteinExistence type="predicted"/>
<reference evidence="1 2" key="1">
    <citation type="submission" date="2024-11" db="EMBL/GenBank/DDBJ databases">
        <title>The Natural Products Discovery Center: Release of the First 8490 Sequenced Strains for Exploring Actinobacteria Biosynthetic Diversity.</title>
        <authorList>
            <person name="Kalkreuter E."/>
            <person name="Kautsar S.A."/>
            <person name="Yang D."/>
            <person name="Bader C.D."/>
            <person name="Teijaro C.N."/>
            <person name="Fluegel L."/>
            <person name="Davis C.M."/>
            <person name="Simpson J.R."/>
            <person name="Lauterbach L."/>
            <person name="Steele A.D."/>
            <person name="Gui C."/>
            <person name="Meng S."/>
            <person name="Li G."/>
            <person name="Viehrig K."/>
            <person name="Ye F."/>
            <person name="Su P."/>
            <person name="Kiefer A.F."/>
            <person name="Nichols A."/>
            <person name="Cepeda A.J."/>
            <person name="Yan W."/>
            <person name="Fan B."/>
            <person name="Jiang Y."/>
            <person name="Adhikari A."/>
            <person name="Zheng C.-J."/>
            <person name="Schuster L."/>
            <person name="Cowan T.M."/>
            <person name="Smanski M.J."/>
            <person name="Chevrette M.G."/>
            <person name="De Carvalho L.P.S."/>
            <person name="Shen B."/>
        </authorList>
    </citation>
    <scope>NUCLEOTIDE SEQUENCE [LARGE SCALE GENOMIC DNA]</scope>
    <source>
        <strain evidence="1 2">NPDC020863</strain>
    </source>
</reference>
<gene>
    <name evidence="1" type="ORF">ACI2L5_13555</name>
</gene>
<dbReference type="Proteomes" id="UP001620295">
    <property type="component" value="Unassembled WGS sequence"/>
</dbReference>
<name>A0ABW8LJ66_9ACTN</name>
<organism evidence="1 2">
    <name type="scientific">Streptomyces milbemycinicus</name>
    <dbReference type="NCBI Taxonomy" id="476552"/>
    <lineage>
        <taxon>Bacteria</taxon>
        <taxon>Bacillati</taxon>
        <taxon>Actinomycetota</taxon>
        <taxon>Actinomycetes</taxon>
        <taxon>Kitasatosporales</taxon>
        <taxon>Streptomycetaceae</taxon>
        <taxon>Streptomyces</taxon>
    </lineage>
</organism>
<evidence type="ECO:0000313" key="2">
    <source>
        <dbReference type="Proteomes" id="UP001620295"/>
    </source>
</evidence>
<keyword evidence="2" id="KW-1185">Reference proteome</keyword>
<protein>
    <submittedName>
        <fullName evidence="1">XRE family transcriptional regulator</fullName>
    </submittedName>
</protein>
<dbReference type="RefSeq" id="WP_404746368.1">
    <property type="nucleotide sequence ID" value="NZ_JBJDQH010000004.1"/>
</dbReference>